<feature type="compositionally biased region" description="Low complexity" evidence="1">
    <location>
        <begin position="15"/>
        <end position="27"/>
    </location>
</feature>
<feature type="region of interest" description="Disordered" evidence="1">
    <location>
        <begin position="280"/>
        <end position="304"/>
    </location>
</feature>
<feature type="compositionally biased region" description="Low complexity" evidence="1">
    <location>
        <begin position="74"/>
        <end position="86"/>
    </location>
</feature>
<gene>
    <name evidence="3" type="ORF">EJ06DRAFT_554378</name>
</gene>
<keyword evidence="2" id="KW-0472">Membrane</keyword>
<proteinExistence type="predicted"/>
<keyword evidence="2" id="KW-1133">Transmembrane helix</keyword>
<evidence type="ECO:0000313" key="3">
    <source>
        <dbReference type="EMBL" id="KAF2402807.1"/>
    </source>
</evidence>
<feature type="transmembrane region" description="Helical" evidence="2">
    <location>
        <begin position="243"/>
        <end position="261"/>
    </location>
</feature>
<organism evidence="3 4">
    <name type="scientific">Trichodelitschia bisporula</name>
    <dbReference type="NCBI Taxonomy" id="703511"/>
    <lineage>
        <taxon>Eukaryota</taxon>
        <taxon>Fungi</taxon>
        <taxon>Dikarya</taxon>
        <taxon>Ascomycota</taxon>
        <taxon>Pezizomycotina</taxon>
        <taxon>Dothideomycetes</taxon>
        <taxon>Dothideomycetes incertae sedis</taxon>
        <taxon>Phaeotrichales</taxon>
        <taxon>Phaeotrichaceae</taxon>
        <taxon>Trichodelitschia</taxon>
    </lineage>
</organism>
<evidence type="ECO:0000313" key="4">
    <source>
        <dbReference type="Proteomes" id="UP000799640"/>
    </source>
</evidence>
<dbReference type="EMBL" id="ML996690">
    <property type="protein sequence ID" value="KAF2402807.1"/>
    <property type="molecule type" value="Genomic_DNA"/>
</dbReference>
<evidence type="ECO:0000256" key="2">
    <source>
        <dbReference type="SAM" id="Phobius"/>
    </source>
</evidence>
<dbReference type="Proteomes" id="UP000799640">
    <property type="component" value="Unassembled WGS sequence"/>
</dbReference>
<protein>
    <submittedName>
        <fullName evidence="3">Uncharacterized protein</fullName>
    </submittedName>
</protein>
<feature type="compositionally biased region" description="Low complexity" evidence="1">
    <location>
        <begin position="35"/>
        <end position="64"/>
    </location>
</feature>
<dbReference type="OrthoDB" id="3784821at2759"/>
<name>A0A6G1I431_9PEZI</name>
<keyword evidence="2" id="KW-0812">Transmembrane</keyword>
<feature type="compositionally biased region" description="Basic and acidic residues" evidence="1">
    <location>
        <begin position="295"/>
        <end position="304"/>
    </location>
</feature>
<feature type="region of interest" description="Disordered" evidence="1">
    <location>
        <begin position="1"/>
        <end position="86"/>
    </location>
</feature>
<dbReference type="AlphaFoldDB" id="A0A6G1I431"/>
<evidence type="ECO:0000256" key="1">
    <source>
        <dbReference type="SAM" id="MobiDB-lite"/>
    </source>
</evidence>
<accession>A0A6G1I431</accession>
<sequence length="304" mass="30704">MTSEASKKRGRPKKASAPSVAAAAAAPVPAPAPPKRATAFPPAAAAAAPTNKKPTTTKGAAGTGPTPPKRVGEARASPASSAAAAAAVRAPLRGTAPGTSKVLSSKILSEVGIRAKSRVETSSGSKSSATASVHELLQAEAALPGDVVSPPGQVLPLATGTPRAAAPPPNSVYTSATLNLVRLQQQQIATMSHKATPPKEKPSAKGMNAFAVNDISSRAGARGGMPPRPGDLADKYKPAARRVTAIIVALPIAIVTSYFLYERVVLGVEQKRPWAQMLPAEPPVSPAEASAVIKGGEKAGEKES</sequence>
<keyword evidence="4" id="KW-1185">Reference proteome</keyword>
<reference evidence="3" key="1">
    <citation type="journal article" date="2020" name="Stud. Mycol.">
        <title>101 Dothideomycetes genomes: a test case for predicting lifestyles and emergence of pathogens.</title>
        <authorList>
            <person name="Haridas S."/>
            <person name="Albert R."/>
            <person name="Binder M."/>
            <person name="Bloem J."/>
            <person name="Labutti K."/>
            <person name="Salamov A."/>
            <person name="Andreopoulos B."/>
            <person name="Baker S."/>
            <person name="Barry K."/>
            <person name="Bills G."/>
            <person name="Bluhm B."/>
            <person name="Cannon C."/>
            <person name="Castanera R."/>
            <person name="Culley D."/>
            <person name="Daum C."/>
            <person name="Ezra D."/>
            <person name="Gonzalez J."/>
            <person name="Henrissat B."/>
            <person name="Kuo A."/>
            <person name="Liang C."/>
            <person name="Lipzen A."/>
            <person name="Lutzoni F."/>
            <person name="Magnuson J."/>
            <person name="Mondo S."/>
            <person name="Nolan M."/>
            <person name="Ohm R."/>
            <person name="Pangilinan J."/>
            <person name="Park H.-J."/>
            <person name="Ramirez L."/>
            <person name="Alfaro M."/>
            <person name="Sun H."/>
            <person name="Tritt A."/>
            <person name="Yoshinaga Y."/>
            <person name="Zwiers L.-H."/>
            <person name="Turgeon B."/>
            <person name="Goodwin S."/>
            <person name="Spatafora J."/>
            <person name="Crous P."/>
            <person name="Grigoriev I."/>
        </authorList>
    </citation>
    <scope>NUCLEOTIDE SEQUENCE</scope>
    <source>
        <strain evidence="3">CBS 262.69</strain>
    </source>
</reference>